<dbReference type="PROSITE" id="PS50206">
    <property type="entry name" value="RHODANESE_3"/>
    <property type="match status" value="1"/>
</dbReference>
<dbReference type="NCBIfam" id="TIGR03167">
    <property type="entry name" value="tRNA_sel_U_synt"/>
    <property type="match status" value="1"/>
</dbReference>
<dbReference type="InterPro" id="IPR027417">
    <property type="entry name" value="P-loop_NTPase"/>
</dbReference>
<dbReference type="PANTHER" id="PTHR30401">
    <property type="entry name" value="TRNA 2-SELENOURIDINE SYNTHASE"/>
    <property type="match status" value="1"/>
</dbReference>
<dbReference type="GO" id="GO:0043828">
    <property type="term" value="F:tRNA 2-selenouridine synthase activity"/>
    <property type="evidence" value="ECO:0007669"/>
    <property type="project" value="InterPro"/>
</dbReference>
<feature type="domain" description="Rhodanese" evidence="2">
    <location>
        <begin position="11"/>
        <end position="134"/>
    </location>
</feature>
<organism evidence="3 4">
    <name type="scientific">Peptacetobacter hominis</name>
    <dbReference type="NCBI Taxonomy" id="2743610"/>
    <lineage>
        <taxon>Bacteria</taxon>
        <taxon>Bacillati</taxon>
        <taxon>Bacillota</taxon>
        <taxon>Clostridia</taxon>
        <taxon>Peptostreptococcales</taxon>
        <taxon>Peptostreptococcaceae</taxon>
        <taxon>Peptacetobacter</taxon>
    </lineage>
</organism>
<reference evidence="3 4" key="1">
    <citation type="submission" date="2019-02" db="EMBL/GenBank/DDBJ databases">
        <title>Peptostreptococcaceae bacterium ZHW00191 nov., a new bacterium isolated from the human gut.</title>
        <authorList>
            <person name="Zhou H.-W."/>
            <person name="Chen X.-J."/>
        </authorList>
    </citation>
    <scope>NUCLEOTIDE SEQUENCE [LARGE SCALE GENOMIC DNA]</scope>
    <source>
        <strain evidence="3 4">ZHW00191</strain>
    </source>
</reference>
<dbReference type="RefSeq" id="WP_142536410.1">
    <property type="nucleotide sequence ID" value="NZ_SGJB01000015.1"/>
</dbReference>
<dbReference type="SUPFAM" id="SSF52540">
    <property type="entry name" value="P-loop containing nucleoside triphosphate hydrolases"/>
    <property type="match status" value="1"/>
</dbReference>
<name>A0A544QTY1_9FIRM</name>
<dbReference type="SMART" id="SM00450">
    <property type="entry name" value="RHOD"/>
    <property type="match status" value="1"/>
</dbReference>
<dbReference type="SUPFAM" id="SSF52821">
    <property type="entry name" value="Rhodanese/Cell cycle control phosphatase"/>
    <property type="match status" value="1"/>
</dbReference>
<evidence type="ECO:0000313" key="3">
    <source>
        <dbReference type="EMBL" id="TQQ84159.1"/>
    </source>
</evidence>
<dbReference type="EMBL" id="SGJB01000015">
    <property type="protein sequence ID" value="TQQ84159.1"/>
    <property type="molecule type" value="Genomic_DNA"/>
</dbReference>
<protein>
    <submittedName>
        <fullName evidence="3">tRNA 2-selenouridine(34) synthase MnmH</fullName>
    </submittedName>
</protein>
<proteinExistence type="predicted"/>
<dbReference type="InterPro" id="IPR058840">
    <property type="entry name" value="AAA_SelU"/>
</dbReference>
<dbReference type="OrthoDB" id="9808735at2"/>
<keyword evidence="1" id="KW-0711">Selenium</keyword>
<evidence type="ECO:0000313" key="4">
    <source>
        <dbReference type="Proteomes" id="UP000317863"/>
    </source>
</evidence>
<dbReference type="Pfam" id="PF00581">
    <property type="entry name" value="Rhodanese"/>
    <property type="match status" value="1"/>
</dbReference>
<dbReference type="NCBIfam" id="NF008750">
    <property type="entry name" value="PRK11784.1-2"/>
    <property type="match status" value="1"/>
</dbReference>
<keyword evidence="4" id="KW-1185">Reference proteome</keyword>
<dbReference type="InterPro" id="IPR001763">
    <property type="entry name" value="Rhodanese-like_dom"/>
</dbReference>
<sequence length="350" mass="40874">MKTIKIQDALKLENTIFIDVRTEAEYSEDHIPGAYNMPLFSDDEHKDVGTIYKMQGKHEAIQQGFDYVKDKLKNMYNDLHIKSNEYENVVLYCARGGMRSGSLANIIDTLGMSNVYKLEGGYKSYRNFVIEYFKTIMDTKEFIVLHGLTGVGKTDMLLMLEEKGIDIIDLEGIAKNSGSTFGFITFDEKPPSQKRFESEIFRKLYFSKSDYIFIESESRRVGSLNVPGDIYEGIIREGKHILMECSVKNRVDRLCRDYIYRENQKNESLIECMNKFRKRLGHAVVDHYIELFNEGKYEELIELYLVDYYDKLYNHSVEKYEYNIILDCNDMEKALNVLIDFHTKAVEGRI</sequence>
<dbReference type="AlphaFoldDB" id="A0A544QTY1"/>
<dbReference type="Pfam" id="PF26341">
    <property type="entry name" value="AAA_SelU"/>
    <property type="match status" value="1"/>
</dbReference>
<dbReference type="InterPro" id="IPR017582">
    <property type="entry name" value="SelU"/>
</dbReference>
<accession>A0A544QTY1</accession>
<dbReference type="GO" id="GO:0002098">
    <property type="term" value="P:tRNA wobble uridine modification"/>
    <property type="evidence" value="ECO:0007669"/>
    <property type="project" value="InterPro"/>
</dbReference>
<evidence type="ECO:0000256" key="1">
    <source>
        <dbReference type="ARBA" id="ARBA00023266"/>
    </source>
</evidence>
<dbReference type="Gene3D" id="3.40.250.10">
    <property type="entry name" value="Rhodanese-like domain"/>
    <property type="match status" value="1"/>
</dbReference>
<gene>
    <name evidence="3" type="primary">mnmH</name>
    <name evidence="3" type="ORF">EXD82_08090</name>
</gene>
<evidence type="ECO:0000259" key="2">
    <source>
        <dbReference type="PROSITE" id="PS50206"/>
    </source>
</evidence>
<dbReference type="InterPro" id="IPR036873">
    <property type="entry name" value="Rhodanese-like_dom_sf"/>
</dbReference>
<comment type="caution">
    <text evidence="3">The sequence shown here is derived from an EMBL/GenBank/DDBJ whole genome shotgun (WGS) entry which is preliminary data.</text>
</comment>
<dbReference type="Proteomes" id="UP000317863">
    <property type="component" value="Unassembled WGS sequence"/>
</dbReference>
<dbReference type="Gene3D" id="3.40.50.300">
    <property type="entry name" value="P-loop containing nucleotide triphosphate hydrolases"/>
    <property type="match status" value="1"/>
</dbReference>
<dbReference type="PANTHER" id="PTHR30401:SF0">
    <property type="entry name" value="TRNA 2-SELENOURIDINE SYNTHASE"/>
    <property type="match status" value="1"/>
</dbReference>